<proteinExistence type="predicted"/>
<feature type="region of interest" description="Disordered" evidence="1">
    <location>
        <begin position="1"/>
        <end position="33"/>
    </location>
</feature>
<protein>
    <submittedName>
        <fullName evidence="2">Uncharacterized protein</fullName>
    </submittedName>
</protein>
<feature type="compositionally biased region" description="Basic and acidic residues" evidence="1">
    <location>
        <begin position="14"/>
        <end position="33"/>
    </location>
</feature>
<evidence type="ECO:0000313" key="2">
    <source>
        <dbReference type="EMBL" id="WAX58461.1"/>
    </source>
</evidence>
<gene>
    <name evidence="2" type="ORF">M6B22_06775</name>
</gene>
<feature type="compositionally biased region" description="Polar residues" evidence="1">
    <location>
        <begin position="1"/>
        <end position="11"/>
    </location>
</feature>
<evidence type="ECO:0000313" key="3">
    <source>
        <dbReference type="Proteomes" id="UP001164693"/>
    </source>
</evidence>
<reference evidence="2" key="1">
    <citation type="submission" date="2022-05" db="EMBL/GenBank/DDBJ databases">
        <title>Jatrophihabitans sp. SB3-54 whole genome sequence.</title>
        <authorList>
            <person name="Suh M.K."/>
            <person name="Eom M.K."/>
            <person name="Kim J.S."/>
            <person name="Kim H.S."/>
            <person name="Do H.E."/>
            <person name="Shin Y.K."/>
            <person name="Lee J.-S."/>
        </authorList>
    </citation>
    <scope>NUCLEOTIDE SEQUENCE</scope>
    <source>
        <strain evidence="2">SB3-54</strain>
    </source>
</reference>
<dbReference type="EMBL" id="CP097463">
    <property type="protein sequence ID" value="WAX58461.1"/>
    <property type="molecule type" value="Genomic_DNA"/>
</dbReference>
<dbReference type="SUPFAM" id="SSF54427">
    <property type="entry name" value="NTF2-like"/>
    <property type="match status" value="1"/>
</dbReference>
<dbReference type="RefSeq" id="WP_269445002.1">
    <property type="nucleotide sequence ID" value="NZ_CP097463.1"/>
</dbReference>
<dbReference type="InterPro" id="IPR032710">
    <property type="entry name" value="NTF2-like_dom_sf"/>
</dbReference>
<sequence length="278" mass="31621">MSISARRSVQSALPHDRMTGRRTAREHGVSERSNDVAVIKSTISAWDQHFAIMTSPAAGQYELQLAYDLDEVEQFYVERVNAWSLITSYGENDVYSRWYKVTDTRGEMTMHETGRVERNHVAVLFPAWTDGIIGEVTWTEPAWAADRLTKDVRIALSRQLDQFDASWQSGDLDARLELVEDDTCSAIRIVEVNGTRRSRMVARNKAELRAAWAAGGAGRTVEFERLTRLTTTSYIFASYRMVIEFEDRAVERETAAILPLGPNRRFVGELSYSMEVKL</sequence>
<evidence type="ECO:0000256" key="1">
    <source>
        <dbReference type="SAM" id="MobiDB-lite"/>
    </source>
</evidence>
<dbReference type="Proteomes" id="UP001164693">
    <property type="component" value="Chromosome"/>
</dbReference>
<name>A0ABY7K5R8_9ACTN</name>
<accession>A0ABY7K5R8</accession>
<organism evidence="2 3">
    <name type="scientific">Jatrophihabitans cynanchi</name>
    <dbReference type="NCBI Taxonomy" id="2944128"/>
    <lineage>
        <taxon>Bacteria</taxon>
        <taxon>Bacillati</taxon>
        <taxon>Actinomycetota</taxon>
        <taxon>Actinomycetes</taxon>
        <taxon>Jatrophihabitantales</taxon>
        <taxon>Jatrophihabitantaceae</taxon>
        <taxon>Jatrophihabitans</taxon>
    </lineage>
</organism>
<keyword evidence="3" id="KW-1185">Reference proteome</keyword>